<dbReference type="PATRIC" id="fig|1429438.4.peg.1340"/>
<dbReference type="GO" id="GO:0110001">
    <property type="term" value="C:toxin-antitoxin complex"/>
    <property type="evidence" value="ECO:0007669"/>
    <property type="project" value="InterPro"/>
</dbReference>
<organism evidence="4 5">
    <name type="scientific">Entotheonella factor</name>
    <dbReference type="NCBI Taxonomy" id="1429438"/>
    <lineage>
        <taxon>Bacteria</taxon>
        <taxon>Pseudomonadati</taxon>
        <taxon>Nitrospinota/Tectimicrobiota group</taxon>
        <taxon>Candidatus Tectimicrobiota</taxon>
        <taxon>Candidatus Entotheonellia</taxon>
        <taxon>Candidatus Entotheonellales</taxon>
        <taxon>Candidatus Entotheonellaceae</taxon>
        <taxon>Candidatus Entotheonella</taxon>
    </lineage>
</organism>
<dbReference type="EMBL" id="AZHW01000201">
    <property type="protein sequence ID" value="ETX01786.1"/>
    <property type="molecule type" value="Genomic_DNA"/>
</dbReference>
<evidence type="ECO:0000313" key="5">
    <source>
        <dbReference type="Proteomes" id="UP000019141"/>
    </source>
</evidence>
<evidence type="ECO:0000256" key="3">
    <source>
        <dbReference type="ARBA" id="ARBA00022801"/>
    </source>
</evidence>
<dbReference type="Pfam" id="PF01934">
    <property type="entry name" value="HepT-like"/>
    <property type="match status" value="1"/>
</dbReference>
<reference evidence="4 5" key="1">
    <citation type="journal article" date="2014" name="Nature">
        <title>An environmental bacterial taxon with a large and distinct metabolic repertoire.</title>
        <authorList>
            <person name="Wilson M.C."/>
            <person name="Mori T."/>
            <person name="Ruckert C."/>
            <person name="Uria A.R."/>
            <person name="Helf M.J."/>
            <person name="Takada K."/>
            <person name="Gernert C."/>
            <person name="Steffens U.A."/>
            <person name="Heycke N."/>
            <person name="Schmitt S."/>
            <person name="Rinke C."/>
            <person name="Helfrich E.J."/>
            <person name="Brachmann A.O."/>
            <person name="Gurgui C."/>
            <person name="Wakimoto T."/>
            <person name="Kracht M."/>
            <person name="Crusemann M."/>
            <person name="Hentschel U."/>
            <person name="Abe I."/>
            <person name="Matsunaga S."/>
            <person name="Kalinowski J."/>
            <person name="Takeyama H."/>
            <person name="Piel J."/>
        </authorList>
    </citation>
    <scope>NUCLEOTIDE SEQUENCE [LARGE SCALE GENOMIC DNA]</scope>
    <source>
        <strain evidence="5">TSY1</strain>
    </source>
</reference>
<proteinExistence type="predicted"/>
<keyword evidence="5" id="KW-1185">Reference proteome</keyword>
<evidence type="ECO:0000256" key="2">
    <source>
        <dbReference type="ARBA" id="ARBA00022722"/>
    </source>
</evidence>
<protein>
    <recommendedName>
        <fullName evidence="6">Inositol monophosphatase</fullName>
    </recommendedName>
</protein>
<dbReference type="HOGENOM" id="CLU_3023443_0_0_7"/>
<evidence type="ECO:0000313" key="4">
    <source>
        <dbReference type="EMBL" id="ETX01786.1"/>
    </source>
</evidence>
<dbReference type="AlphaFoldDB" id="W4LVM1"/>
<comment type="caution">
    <text evidence="4">The sequence shown here is derived from an EMBL/GenBank/DDBJ whole genome shotgun (WGS) entry which is preliminary data.</text>
</comment>
<evidence type="ECO:0000256" key="1">
    <source>
        <dbReference type="ARBA" id="ARBA00022649"/>
    </source>
</evidence>
<accession>W4LVM1</accession>
<dbReference type="InterPro" id="IPR008201">
    <property type="entry name" value="HepT-like"/>
</dbReference>
<keyword evidence="3" id="KW-0378">Hydrolase</keyword>
<name>W4LVM1_ENTF1</name>
<dbReference type="GO" id="GO:0016787">
    <property type="term" value="F:hydrolase activity"/>
    <property type="evidence" value="ECO:0007669"/>
    <property type="project" value="UniProtKB-KW"/>
</dbReference>
<evidence type="ECO:0008006" key="6">
    <source>
        <dbReference type="Google" id="ProtNLM"/>
    </source>
</evidence>
<dbReference type="GO" id="GO:0004540">
    <property type="term" value="F:RNA nuclease activity"/>
    <property type="evidence" value="ECO:0007669"/>
    <property type="project" value="InterPro"/>
</dbReference>
<keyword evidence="2" id="KW-0540">Nuclease</keyword>
<sequence length="55" mass="6473">MMPEIKKLLYDAQEAGDAIKRFVKNRSLLDYQSDDMLRSAVERKFEIIGEALNRR</sequence>
<gene>
    <name evidence="4" type="ORF">ETSY1_06035</name>
</gene>
<dbReference type="Proteomes" id="UP000019141">
    <property type="component" value="Unassembled WGS sequence"/>
</dbReference>
<keyword evidence="1" id="KW-1277">Toxin-antitoxin system</keyword>